<dbReference type="SUPFAM" id="SSF103473">
    <property type="entry name" value="MFS general substrate transporter"/>
    <property type="match status" value="1"/>
</dbReference>
<protein>
    <submittedName>
        <fullName evidence="9">Membrane transporter</fullName>
    </submittedName>
</protein>
<evidence type="ECO:0000256" key="3">
    <source>
        <dbReference type="ARBA" id="ARBA00022692"/>
    </source>
</evidence>
<feature type="compositionally biased region" description="Polar residues" evidence="6">
    <location>
        <begin position="156"/>
        <end position="172"/>
    </location>
</feature>
<accession>A0A077RAC1</accession>
<feature type="region of interest" description="Disordered" evidence="6">
    <location>
        <begin position="1"/>
        <end position="185"/>
    </location>
</feature>
<reference evidence="9" key="1">
    <citation type="journal article" date="2014" name="Genome Biol. Evol.">
        <title>Gene Loss Rather Than Gene Gain Is Associated with a Host Jump from Monocots to Dicots in the Smut Fungus Melanopsichium pennsylvanicum.</title>
        <authorList>
            <person name="Sharma R."/>
            <person name="Mishra B."/>
            <person name="Runge F."/>
            <person name="Thines M."/>
        </authorList>
    </citation>
    <scope>NUCLEOTIDE SEQUENCE</scope>
    <source>
        <strain evidence="9">4</strain>
    </source>
</reference>
<feature type="transmembrane region" description="Helical" evidence="7">
    <location>
        <begin position="521"/>
        <end position="542"/>
    </location>
</feature>
<evidence type="ECO:0000256" key="5">
    <source>
        <dbReference type="ARBA" id="ARBA00023136"/>
    </source>
</evidence>
<evidence type="ECO:0000256" key="7">
    <source>
        <dbReference type="SAM" id="Phobius"/>
    </source>
</evidence>
<feature type="transmembrane region" description="Helical" evidence="7">
    <location>
        <begin position="345"/>
        <end position="369"/>
    </location>
</feature>
<evidence type="ECO:0000313" key="9">
    <source>
        <dbReference type="EMBL" id="CDI56202.1"/>
    </source>
</evidence>
<feature type="transmembrane region" description="Helical" evidence="7">
    <location>
        <begin position="263"/>
        <end position="280"/>
    </location>
</feature>
<feature type="compositionally biased region" description="Acidic residues" evidence="6">
    <location>
        <begin position="79"/>
        <end position="89"/>
    </location>
</feature>
<feature type="transmembrane region" description="Helical" evidence="7">
    <location>
        <begin position="312"/>
        <end position="333"/>
    </location>
</feature>
<feature type="transmembrane region" description="Helical" evidence="7">
    <location>
        <begin position="683"/>
        <end position="703"/>
    </location>
</feature>
<evidence type="ECO:0000256" key="4">
    <source>
        <dbReference type="ARBA" id="ARBA00022989"/>
    </source>
</evidence>
<keyword evidence="2" id="KW-0813">Transport</keyword>
<feature type="transmembrane region" description="Helical" evidence="7">
    <location>
        <begin position="287"/>
        <end position="306"/>
    </location>
</feature>
<dbReference type="InterPro" id="IPR011701">
    <property type="entry name" value="MFS"/>
</dbReference>
<feature type="transmembrane region" description="Helical" evidence="7">
    <location>
        <begin position="590"/>
        <end position="610"/>
    </location>
</feature>
<dbReference type="GO" id="GO:0022857">
    <property type="term" value="F:transmembrane transporter activity"/>
    <property type="evidence" value="ECO:0007669"/>
    <property type="project" value="InterPro"/>
</dbReference>
<proteinExistence type="predicted"/>
<feature type="transmembrane region" description="Helical" evidence="7">
    <location>
        <begin position="389"/>
        <end position="411"/>
    </location>
</feature>
<name>A0A077RAC1_9BASI</name>
<dbReference type="Pfam" id="PF07690">
    <property type="entry name" value="MFS_1"/>
    <property type="match status" value="1"/>
</dbReference>
<feature type="compositionally biased region" description="Polar residues" evidence="6">
    <location>
        <begin position="104"/>
        <end position="131"/>
    </location>
</feature>
<comment type="subcellular location">
    <subcellularLocation>
        <location evidence="1">Membrane</location>
        <topology evidence="1">Multi-pass membrane protein</topology>
    </subcellularLocation>
</comment>
<dbReference type="AlphaFoldDB" id="A0A077RAC1"/>
<evidence type="ECO:0000256" key="1">
    <source>
        <dbReference type="ARBA" id="ARBA00004141"/>
    </source>
</evidence>
<evidence type="ECO:0000256" key="2">
    <source>
        <dbReference type="ARBA" id="ARBA00022448"/>
    </source>
</evidence>
<dbReference type="CDD" id="cd17316">
    <property type="entry name" value="MFS_SV2_like"/>
    <property type="match status" value="1"/>
</dbReference>
<dbReference type="InterPro" id="IPR036259">
    <property type="entry name" value="MFS_trans_sf"/>
</dbReference>
<dbReference type="PROSITE" id="PS50850">
    <property type="entry name" value="MFS"/>
    <property type="match status" value="1"/>
</dbReference>
<feature type="compositionally biased region" description="Basic and acidic residues" evidence="6">
    <location>
        <begin position="140"/>
        <end position="151"/>
    </location>
</feature>
<feature type="region of interest" description="Disordered" evidence="6">
    <location>
        <begin position="465"/>
        <end position="487"/>
    </location>
</feature>
<keyword evidence="3 7" id="KW-0812">Transmembrane</keyword>
<dbReference type="PANTHER" id="PTHR23511">
    <property type="entry name" value="SYNAPTIC VESICLE GLYCOPROTEIN 2"/>
    <property type="match status" value="1"/>
</dbReference>
<evidence type="ECO:0000259" key="8">
    <source>
        <dbReference type="PROSITE" id="PS50850"/>
    </source>
</evidence>
<dbReference type="InterPro" id="IPR020846">
    <property type="entry name" value="MFS_dom"/>
</dbReference>
<feature type="transmembrane region" description="Helical" evidence="7">
    <location>
        <begin position="219"/>
        <end position="243"/>
    </location>
</feature>
<dbReference type="InterPro" id="IPR005829">
    <property type="entry name" value="Sugar_transporter_CS"/>
</dbReference>
<keyword evidence="4 7" id="KW-1133">Transmembrane helix</keyword>
<dbReference type="PANTHER" id="PTHR23511:SF3">
    <property type="entry name" value="MAJOR FACILITATOR SUPERFAMILY (MFS) PROFILE DOMAIN-CONTAINING PROTEIN"/>
    <property type="match status" value="1"/>
</dbReference>
<dbReference type="PROSITE" id="PS00217">
    <property type="entry name" value="SUGAR_TRANSPORT_2"/>
    <property type="match status" value="1"/>
</dbReference>
<dbReference type="EMBL" id="HG529678">
    <property type="protein sequence ID" value="CDI56202.1"/>
    <property type="molecule type" value="Genomic_DNA"/>
</dbReference>
<feature type="compositionally biased region" description="Acidic residues" evidence="6">
    <location>
        <begin position="468"/>
        <end position="477"/>
    </location>
</feature>
<dbReference type="GO" id="GO:0016020">
    <property type="term" value="C:membrane"/>
    <property type="evidence" value="ECO:0007669"/>
    <property type="project" value="UniProtKB-SubCell"/>
</dbReference>
<keyword evidence="5 7" id="KW-0472">Membrane</keyword>
<feature type="compositionally biased region" description="Polar residues" evidence="6">
    <location>
        <begin position="38"/>
        <end position="50"/>
    </location>
</feature>
<organism evidence="9">
    <name type="scientific">Melanopsichium pennsylvanicum 4</name>
    <dbReference type="NCBI Taxonomy" id="1398559"/>
    <lineage>
        <taxon>Eukaryota</taxon>
        <taxon>Fungi</taxon>
        <taxon>Dikarya</taxon>
        <taxon>Basidiomycota</taxon>
        <taxon>Ustilaginomycotina</taxon>
        <taxon>Ustilaginomycetes</taxon>
        <taxon>Ustilaginales</taxon>
        <taxon>Ustilaginaceae</taxon>
        <taxon>Melanopsichium</taxon>
    </lineage>
</organism>
<feature type="compositionally biased region" description="Polar residues" evidence="6">
    <location>
        <begin position="59"/>
        <end position="69"/>
    </location>
</feature>
<feature type="transmembrane region" description="Helical" evidence="7">
    <location>
        <begin position="562"/>
        <end position="583"/>
    </location>
</feature>
<dbReference type="Gene3D" id="1.20.1250.20">
    <property type="entry name" value="MFS general substrate transporter like domains"/>
    <property type="match status" value="1"/>
</dbReference>
<sequence length="711" mass="78790">MPASAIHPSFTSAPASSSPPPPSQTVPLRSSHDPPFYQSHSSTPRTSVSQSRKHAKSRVINSPSYSQQEPDQDTTSTEDFYDDDDDDQDYYNRDDGASRPFLQRTASSISRKSNTNPRSNSRPGTRRSNSIKMKRSNSHRLADTFKNDEAGAKSVGQENGTNEVYNSSNHSPRNGGESVKGPDELTFQDVFDPTKTLNENKSMMISAELDRMGMGKYQICIWFLCGCGYFIDLLWAQALGLIVTQVAYEFDGEIHGATGPLQTAFSTGLTVGAFFFGFAVDVVGRRWSFYLTTFIASVFGIASGGARSFDTLCVLCAFIGFGIGGNIPIDATITLEFLPTNRRFLVAALSLFQPLGVLVCSGISYGLIPKYACDSAETCSRSNNMGWRYTLYTLGCITWLIFVARFFIFTFRESPQYLLARGKDQRALKIIRQILHTNGSKMEPLFTLADFREAARRIAENEGRVYNADDEQEEEEEGGLHASGRKVSRWQSAKKSAKEMVRLLLNARTLFRNKTMARVTIIIWITFVADFWGFTLAGFYLPQILRAKGAAEDTSIETTYRNYILIYFPGIFAVAFGAAMIEVPKLGRQWAMVVSSALMAVSMFLFTTVSTQSGSIGFNAMEYFFQSFFNSILYAFVPEIYPSQVRGTASGLASTLGRIASIVAPLAADPLYADKTEQQAKHVLYLAGSITLLCPIALAFLPYDTRGMRVY</sequence>
<feature type="domain" description="Major facilitator superfamily (MFS) profile" evidence="8">
    <location>
        <begin position="221"/>
        <end position="706"/>
    </location>
</feature>
<evidence type="ECO:0000256" key="6">
    <source>
        <dbReference type="SAM" id="MobiDB-lite"/>
    </source>
</evidence>